<feature type="domain" description="Helicase ATP-binding" evidence="2">
    <location>
        <begin position="270"/>
        <end position="500"/>
    </location>
</feature>
<dbReference type="InterPro" id="IPR027417">
    <property type="entry name" value="P-loop_NTPase"/>
</dbReference>
<dbReference type="GO" id="GO:0005524">
    <property type="term" value="F:ATP binding"/>
    <property type="evidence" value="ECO:0007669"/>
    <property type="project" value="UniProtKB-KW"/>
</dbReference>
<evidence type="ECO:0000256" key="1">
    <source>
        <dbReference type="SAM" id="Coils"/>
    </source>
</evidence>
<evidence type="ECO:0000259" key="2">
    <source>
        <dbReference type="SMART" id="SM00487"/>
    </source>
</evidence>
<evidence type="ECO:0000313" key="4">
    <source>
        <dbReference type="Proteomes" id="UP001157137"/>
    </source>
</evidence>
<dbReference type="InterPro" id="IPR040980">
    <property type="entry name" value="SWI2_SNF2"/>
</dbReference>
<sequence>MTAIHTEKALEEAIELHLLAYGWRKGSPDAYDRELALFPADFVEFVKTSQPNEYNRLVGFFGDKTDMELIRRLVQVIDRDGMLKVIRKGFDIYGVPIKAAFFRPASGLNPEILTRYEQNVLTVTRQVHYSLKTAKSLDMVLSVNGLPVFTVELKNQFTGQTVQDAIRQYKRDRDPRELLFQFKKRSLVHFAVDPDEVYMTTQLAGEDTFFLPFNRGYQGGAGNPPSDGFRTAYLWEEVWQKDNFMDLLQKFLHLQVEEKVKGGKKVRKETMIFPRYHQWDAVNKILTDVLEKGPGHNYLIQHSAGSGKTNTISWLAHRLSNLHGSDDKPIFGAVIVITDRLVLDRQLQDAIYQFDHIQGVVQQIDKNSRQLKQALESGTAKIIISTIQKFGVISKQVADLSHKNFAIIVDEAHSSQSGKAAGAVKEVLAAGSLEEAEHIQRDLDAKAKDVEDRIAEELAKRGRQKNLSYFAFTATPKAKTLEMFGRRFTPDGKPEPFHLYSMRQAIEEGFILDVLQNYVTYKAYYKLAKAIEDDPTLEEKPAKKAIARFASLHPHNVAQKTEIMVEYFRHITRHKIGGRAKAMVVTSSRLHALRYKQAFDDYIKRKGYTDIATLVAFSGTVIDKDEEYTEPGINGFGEKELPERFDSDDYQVLIVADKYQTGFDQPLLHTMFVDKRLSGVQAVQTLSRLNRTHKGKKDTFVLDFVNTPEDIQAAFQPYYEVTMLGKETDLNLIFDLKSRLESQPIIWPDDVEALMEAFYGGKNVAALHKYIDPAVERFLQLPEKEQEEFRSTLSTFVRIYGFITQIAPFQSVPVHKFHTYARLLLKKLPVRGRVVLDLDDDVEMQYYRLEEKSKGRIDLVRETPGVVDGITEAGTGANHRKEAPLSSIIEVLNKSFGTDFTESDRLFLDQIEMDIMREEEIVKAARSNTMDNFRFAFDEVFLGKVIDRMGMNDKIFGKLMDEPEFQDTVKSWMLASVYRKLNELGTSSPYAD</sequence>
<gene>
    <name evidence="3" type="primary">hsdR2</name>
    <name evidence="3" type="ORF">Heshes_26340</name>
</gene>
<keyword evidence="3" id="KW-0255">Endonuclease</keyword>
<comment type="caution">
    <text evidence="3">The sequence shown here is derived from an EMBL/GenBank/DDBJ whole genome shotgun (WGS) entry which is preliminary data.</text>
</comment>
<dbReference type="EMBL" id="BSRA01000021">
    <property type="protein sequence ID" value="GLV14949.1"/>
    <property type="molecule type" value="Genomic_DNA"/>
</dbReference>
<feature type="coiled-coil region" evidence="1">
    <location>
        <begin position="433"/>
        <end position="460"/>
    </location>
</feature>
<accession>A0AA37X755</accession>
<dbReference type="GO" id="GO:0009307">
    <property type="term" value="P:DNA restriction-modification system"/>
    <property type="evidence" value="ECO:0007669"/>
    <property type="project" value="UniProtKB-KW"/>
</dbReference>
<dbReference type="Pfam" id="PF22679">
    <property type="entry name" value="T1R_D3-like"/>
    <property type="match status" value="1"/>
</dbReference>
<dbReference type="Pfam" id="PF04313">
    <property type="entry name" value="HSDR_N"/>
    <property type="match status" value="1"/>
</dbReference>
<evidence type="ECO:0000313" key="3">
    <source>
        <dbReference type="EMBL" id="GLV14949.1"/>
    </source>
</evidence>
<dbReference type="PANTHER" id="PTHR42927">
    <property type="entry name" value="HELICASE SUPERFAMILY 1 AND 2 DOMAIN-CONTAINING PROTEIN"/>
    <property type="match status" value="1"/>
</dbReference>
<name>A0AA37X755_9BACL</name>
<dbReference type="PANTHER" id="PTHR42927:SF1">
    <property type="entry name" value="HELICASE SUPERFAMILY 1 AND 2 DOMAIN-CONTAINING PROTEIN"/>
    <property type="match status" value="1"/>
</dbReference>
<dbReference type="GO" id="GO:0009035">
    <property type="term" value="F:type I site-specific deoxyribonuclease activity"/>
    <property type="evidence" value="ECO:0007669"/>
    <property type="project" value="UniProtKB-EC"/>
</dbReference>
<dbReference type="InterPro" id="IPR055180">
    <property type="entry name" value="HsdR_RecA-like_helicase_dom_2"/>
</dbReference>
<protein>
    <submittedName>
        <fullName evidence="3">Type I restriction endonuclease subunit R</fullName>
    </submittedName>
</protein>
<dbReference type="Pfam" id="PF18766">
    <property type="entry name" value="SWI2_SNF2"/>
    <property type="match status" value="1"/>
</dbReference>
<dbReference type="Gene3D" id="3.40.50.300">
    <property type="entry name" value="P-loop containing nucleotide triphosphate hydrolases"/>
    <property type="match status" value="3"/>
</dbReference>
<dbReference type="InterPro" id="IPR014001">
    <property type="entry name" value="Helicase_ATP-bd"/>
</dbReference>
<dbReference type="SMART" id="SM00487">
    <property type="entry name" value="DEXDc"/>
    <property type="match status" value="1"/>
</dbReference>
<dbReference type="AlphaFoldDB" id="A0AA37X755"/>
<keyword evidence="1" id="KW-0175">Coiled coil</keyword>
<dbReference type="Gene3D" id="3.90.1570.50">
    <property type="match status" value="1"/>
</dbReference>
<dbReference type="InterPro" id="IPR007409">
    <property type="entry name" value="Restrct_endonuc_type1_HsdR_N"/>
</dbReference>
<dbReference type="GO" id="GO:0003677">
    <property type="term" value="F:DNA binding"/>
    <property type="evidence" value="ECO:0007669"/>
    <property type="project" value="UniProtKB-KW"/>
</dbReference>
<proteinExistence type="predicted"/>
<keyword evidence="3" id="KW-0378">Hydrolase</keyword>
<dbReference type="CDD" id="cd22332">
    <property type="entry name" value="HsdR_N"/>
    <property type="match status" value="1"/>
</dbReference>
<dbReference type="Proteomes" id="UP001157137">
    <property type="component" value="Unassembled WGS sequence"/>
</dbReference>
<keyword evidence="3" id="KW-0540">Nuclease</keyword>
<dbReference type="SUPFAM" id="SSF52540">
    <property type="entry name" value="P-loop containing nucleoside triphosphate hydrolases"/>
    <property type="match status" value="2"/>
</dbReference>
<reference evidence="3" key="1">
    <citation type="submission" date="2023-02" db="EMBL/GenBank/DDBJ databases">
        <title>Proposal of a novel subspecies: Alicyclobacillus hesperidum subspecies aegle.</title>
        <authorList>
            <person name="Goto K."/>
            <person name="Fujii T."/>
            <person name="Yasui K."/>
            <person name="Mochida K."/>
            <person name="Kato-Tanaka Y."/>
            <person name="Morohoshi S."/>
            <person name="An S.Y."/>
            <person name="Kasai H."/>
            <person name="Yokota A."/>
        </authorList>
    </citation>
    <scope>NUCLEOTIDE SEQUENCE</scope>
    <source>
        <strain evidence="3">DSM 12766</strain>
    </source>
</reference>
<dbReference type="RefSeq" id="WP_284228126.1">
    <property type="nucleotide sequence ID" value="NZ_BSRA01000021.1"/>
</dbReference>
<organism evidence="3 4">
    <name type="scientific">Alicyclobacillus hesperidum</name>
    <dbReference type="NCBI Taxonomy" id="89784"/>
    <lineage>
        <taxon>Bacteria</taxon>
        <taxon>Bacillati</taxon>
        <taxon>Bacillota</taxon>
        <taxon>Bacilli</taxon>
        <taxon>Bacillales</taxon>
        <taxon>Alicyclobacillaceae</taxon>
        <taxon>Alicyclobacillus</taxon>
    </lineage>
</organism>